<gene>
    <name evidence="1" type="ORF">Vadar_027693</name>
</gene>
<dbReference type="EMBL" id="CM037152">
    <property type="protein sequence ID" value="KAH7835591.1"/>
    <property type="molecule type" value="Genomic_DNA"/>
</dbReference>
<evidence type="ECO:0000313" key="2">
    <source>
        <dbReference type="Proteomes" id="UP000828048"/>
    </source>
</evidence>
<organism evidence="1 2">
    <name type="scientific">Vaccinium darrowii</name>
    <dbReference type="NCBI Taxonomy" id="229202"/>
    <lineage>
        <taxon>Eukaryota</taxon>
        <taxon>Viridiplantae</taxon>
        <taxon>Streptophyta</taxon>
        <taxon>Embryophyta</taxon>
        <taxon>Tracheophyta</taxon>
        <taxon>Spermatophyta</taxon>
        <taxon>Magnoliopsida</taxon>
        <taxon>eudicotyledons</taxon>
        <taxon>Gunneridae</taxon>
        <taxon>Pentapetalae</taxon>
        <taxon>asterids</taxon>
        <taxon>Ericales</taxon>
        <taxon>Ericaceae</taxon>
        <taxon>Vaccinioideae</taxon>
        <taxon>Vaccinieae</taxon>
        <taxon>Vaccinium</taxon>
    </lineage>
</organism>
<accession>A0ACB7X494</accession>
<name>A0ACB7X494_9ERIC</name>
<keyword evidence="2" id="KW-1185">Reference proteome</keyword>
<reference evidence="1 2" key="1">
    <citation type="journal article" date="2021" name="Hortic Res">
        <title>High-quality reference genome and annotation aids understanding of berry development for evergreen blueberry (Vaccinium darrowii).</title>
        <authorList>
            <person name="Yu J."/>
            <person name="Hulse-Kemp A.M."/>
            <person name="Babiker E."/>
            <person name="Staton M."/>
        </authorList>
    </citation>
    <scope>NUCLEOTIDE SEQUENCE [LARGE SCALE GENOMIC DNA]</scope>
    <source>
        <strain evidence="2">cv. NJ 8807/NJ 8810</strain>
        <tissue evidence="1">Young leaf</tissue>
    </source>
</reference>
<protein>
    <submittedName>
        <fullName evidence="1">Uncharacterized protein</fullName>
    </submittedName>
</protein>
<dbReference type="Proteomes" id="UP000828048">
    <property type="component" value="Chromosome 2"/>
</dbReference>
<comment type="caution">
    <text evidence="1">The sequence shown here is derived from an EMBL/GenBank/DDBJ whole genome shotgun (WGS) entry which is preliminary data.</text>
</comment>
<evidence type="ECO:0000313" key="1">
    <source>
        <dbReference type="EMBL" id="KAH7835591.1"/>
    </source>
</evidence>
<sequence>MTSSVSSSPEPLFKKRRNHDQKMRWDPQMHVCRCSWQPSLTFHSLISALYDILKANLIKADDEEQQNKTSSCVSVKCCLCCIPCKLWHQIISKNHLSEYVSFHISKMRMTHVSSGAFSWQSYMYETVSADDLETYTANGLLEQINVTRDALNYLWYLTGVNIQPNERFLKNKQYPVLAVMSAGYALQVFINGQLSGSPLWDNSRTSGRLIQVPSKCSCASANIAGVHSLIKDKLEINTLVVGFSLYWYWFLQQPSFSREQGHAWTRRSWRVGEEYARTVTSAIGRFASTELPLQRAVLPPILQLLIDSNHGVREAAMSCIEVLLNTFKGQPSSDAEGNAINLKDEAAAFSIIQLTSSKLKGLELKDPSFRCHVPVQALFCSTIRRQL</sequence>
<proteinExistence type="predicted"/>